<dbReference type="CDD" id="cd02198">
    <property type="entry name" value="YjgH_like"/>
    <property type="match status" value="1"/>
</dbReference>
<dbReference type="Proteomes" id="UP001208690">
    <property type="component" value="Unassembled WGS sequence"/>
</dbReference>
<dbReference type="PANTHER" id="PTHR11803:SF44">
    <property type="entry name" value="RUTC FAMILY PROTEIN YJGH"/>
    <property type="match status" value="1"/>
</dbReference>
<name>A0ABT3BCX7_9RHOB</name>
<keyword evidence="2" id="KW-1185">Reference proteome</keyword>
<accession>A0ABT3BCX7</accession>
<organism evidence="1 2">
    <name type="scientific">Roseobacter sinensis</name>
    <dbReference type="NCBI Taxonomy" id="2931391"/>
    <lineage>
        <taxon>Bacteria</taxon>
        <taxon>Pseudomonadati</taxon>
        <taxon>Pseudomonadota</taxon>
        <taxon>Alphaproteobacteria</taxon>
        <taxon>Rhodobacterales</taxon>
        <taxon>Roseobacteraceae</taxon>
        <taxon>Roseobacter</taxon>
    </lineage>
</organism>
<dbReference type="Pfam" id="PF01042">
    <property type="entry name" value="Ribonuc_L-PSP"/>
    <property type="match status" value="1"/>
</dbReference>
<dbReference type="PANTHER" id="PTHR11803">
    <property type="entry name" value="2-IMINOBUTANOATE/2-IMINOPROPANOATE DEAMINASE RIDA"/>
    <property type="match status" value="1"/>
</dbReference>
<evidence type="ECO:0000313" key="1">
    <source>
        <dbReference type="EMBL" id="MCV3270998.1"/>
    </source>
</evidence>
<protein>
    <submittedName>
        <fullName evidence="1">RidA family protein</fullName>
    </submittedName>
</protein>
<reference evidence="1 2" key="1">
    <citation type="submission" date="2022-04" db="EMBL/GenBank/DDBJ databases">
        <title>Roseobacter sp. WL0113 is a bacterium isolated from neritic sediment.</title>
        <authorList>
            <person name="Wang L."/>
            <person name="He W."/>
            <person name="Zhang D.-F."/>
        </authorList>
    </citation>
    <scope>NUCLEOTIDE SEQUENCE [LARGE SCALE GENOMIC DNA]</scope>
    <source>
        <strain evidence="1 2">WL0113</strain>
    </source>
</reference>
<dbReference type="RefSeq" id="WP_263843318.1">
    <property type="nucleotide sequence ID" value="NZ_JALIEB010000003.1"/>
</dbReference>
<sequence>MAKVPAVARPIVRTEGFEPTLTDAAKRRNVCKDDLRKKRVVPAIGHSNVRRKSGGIMRQTFSAPAFSHFHDQWHLSPGLDTRGYIFFSGATGCRPDGTVSDDPEEQFREAFSFLSDTLAAGDLSWENVVEMTTYHVDLRKHLDAFIKVKNEFVAAPYPAWSCIGTTELITEGTLVEIRVICQRPMER</sequence>
<dbReference type="EMBL" id="JALIEB010000003">
    <property type="protein sequence ID" value="MCV3270998.1"/>
    <property type="molecule type" value="Genomic_DNA"/>
</dbReference>
<dbReference type="Gene3D" id="3.30.1330.40">
    <property type="entry name" value="RutC-like"/>
    <property type="match status" value="1"/>
</dbReference>
<comment type="caution">
    <text evidence="1">The sequence shown here is derived from an EMBL/GenBank/DDBJ whole genome shotgun (WGS) entry which is preliminary data.</text>
</comment>
<evidence type="ECO:0000313" key="2">
    <source>
        <dbReference type="Proteomes" id="UP001208690"/>
    </source>
</evidence>
<dbReference type="InterPro" id="IPR006175">
    <property type="entry name" value="YjgF/YER057c/UK114"/>
</dbReference>
<dbReference type="SUPFAM" id="SSF55298">
    <property type="entry name" value="YjgF-like"/>
    <property type="match status" value="1"/>
</dbReference>
<dbReference type="InterPro" id="IPR038743">
    <property type="entry name" value="YjgH-like"/>
</dbReference>
<dbReference type="InterPro" id="IPR035959">
    <property type="entry name" value="RutC-like_sf"/>
</dbReference>
<gene>
    <name evidence="1" type="ORF">MUB52_06110</name>
</gene>
<proteinExistence type="predicted"/>